<reference evidence="2 3" key="1">
    <citation type="submission" date="2016-10" db="EMBL/GenBank/DDBJ databases">
        <authorList>
            <person name="de Groot N.N."/>
        </authorList>
    </citation>
    <scope>NUCLEOTIDE SEQUENCE [LARGE SCALE GENOMIC DNA]</scope>
    <source>
        <strain evidence="2 3">JCM 11308</strain>
    </source>
</reference>
<dbReference type="EMBL" id="FNAB01000002">
    <property type="protein sequence ID" value="SDC97861.1"/>
    <property type="molecule type" value="Genomic_DNA"/>
</dbReference>
<dbReference type="NCBIfam" id="NF038065">
    <property type="entry name" value="Pr6Pr"/>
    <property type="match status" value="1"/>
</dbReference>
<keyword evidence="3" id="KW-1185">Reference proteome</keyword>
<dbReference type="Proteomes" id="UP000199417">
    <property type="component" value="Unassembled WGS sequence"/>
</dbReference>
<protein>
    <submittedName>
        <fullName evidence="2">FAR-17a/AIG1-like protein</fullName>
    </submittedName>
</protein>
<evidence type="ECO:0000256" key="1">
    <source>
        <dbReference type="SAM" id="Phobius"/>
    </source>
</evidence>
<sequence length="217" mass="24435">MRALRLAFAALGVVALAWIPIREIDSDSFSVVNYFSYFTILSNVLTVVVFAVGGLTDPQSRRWQLFRGATTLYMVITGIIYAVLLAGIDVNLNDDWINNSLHRILPLVILLDWLVNPPRMRISDKQAVGWLWFPLVYGVYSLIRGAVVDWYPYPFLSPMKQGYLQMSIGLVVLLLAFVLMALAVNAAGRLARRRRYGKDIRPLTPAEIESGEMEVEA</sequence>
<accession>A0A1G6R037</accession>
<organism evidence="2 3">
    <name type="scientific">Rhodococcus tukisamuensis</name>
    <dbReference type="NCBI Taxonomy" id="168276"/>
    <lineage>
        <taxon>Bacteria</taxon>
        <taxon>Bacillati</taxon>
        <taxon>Actinomycetota</taxon>
        <taxon>Actinomycetes</taxon>
        <taxon>Mycobacteriales</taxon>
        <taxon>Nocardiaceae</taxon>
        <taxon>Rhodococcus</taxon>
    </lineage>
</organism>
<feature type="transmembrane region" description="Helical" evidence="1">
    <location>
        <begin position="127"/>
        <end position="143"/>
    </location>
</feature>
<feature type="transmembrane region" description="Helical" evidence="1">
    <location>
        <begin position="96"/>
        <end position="115"/>
    </location>
</feature>
<evidence type="ECO:0000313" key="3">
    <source>
        <dbReference type="Proteomes" id="UP000199417"/>
    </source>
</evidence>
<keyword evidence="1" id="KW-0812">Transmembrane</keyword>
<dbReference type="AlphaFoldDB" id="A0A1G6R037"/>
<feature type="transmembrane region" description="Helical" evidence="1">
    <location>
        <begin position="65"/>
        <end position="84"/>
    </location>
</feature>
<keyword evidence="1" id="KW-1133">Transmembrane helix</keyword>
<dbReference type="RefSeq" id="WP_072844043.1">
    <property type="nucleotide sequence ID" value="NZ_FNAB01000002.1"/>
</dbReference>
<dbReference type="InterPro" id="IPR049713">
    <property type="entry name" value="Pr6Pr-like"/>
</dbReference>
<gene>
    <name evidence="2" type="ORF">SAMN05444580_102277</name>
</gene>
<feature type="transmembrane region" description="Helical" evidence="1">
    <location>
        <begin position="163"/>
        <end position="188"/>
    </location>
</feature>
<proteinExistence type="predicted"/>
<keyword evidence="1" id="KW-0472">Membrane</keyword>
<dbReference type="STRING" id="168276.SAMN05444580_102277"/>
<name>A0A1G6R037_9NOCA</name>
<evidence type="ECO:0000313" key="2">
    <source>
        <dbReference type="EMBL" id="SDC97861.1"/>
    </source>
</evidence>
<feature type="transmembrane region" description="Helical" evidence="1">
    <location>
        <begin position="33"/>
        <end position="53"/>
    </location>
</feature>